<reference evidence="1" key="2">
    <citation type="journal article" date="2015" name="Data Brief">
        <title>Shoot transcriptome of the giant reed, Arundo donax.</title>
        <authorList>
            <person name="Barrero R.A."/>
            <person name="Guerrero F.D."/>
            <person name="Moolhuijzen P."/>
            <person name="Goolsby J.A."/>
            <person name="Tidwell J."/>
            <person name="Bellgard S.E."/>
            <person name="Bellgard M.I."/>
        </authorList>
    </citation>
    <scope>NUCLEOTIDE SEQUENCE</scope>
    <source>
        <tissue evidence="1">Shoot tissue taken approximately 20 cm above the soil surface</tissue>
    </source>
</reference>
<sequence>MLNQRTSGFSLQEEDIFTFVLELEYLFFSDSFSFLAKLKF</sequence>
<dbReference type="EMBL" id="GBRH01257711">
    <property type="protein sequence ID" value="JAD40184.1"/>
    <property type="molecule type" value="Transcribed_RNA"/>
</dbReference>
<accession>A0A0A8ZLA9</accession>
<evidence type="ECO:0000313" key="1">
    <source>
        <dbReference type="EMBL" id="JAD40184.1"/>
    </source>
</evidence>
<proteinExistence type="predicted"/>
<dbReference type="AlphaFoldDB" id="A0A0A8ZLA9"/>
<reference evidence="1" key="1">
    <citation type="submission" date="2014-09" db="EMBL/GenBank/DDBJ databases">
        <authorList>
            <person name="Magalhaes I.L.F."/>
            <person name="Oliveira U."/>
            <person name="Santos F.R."/>
            <person name="Vidigal T.H.D.A."/>
            <person name="Brescovit A.D."/>
            <person name="Santos A.J."/>
        </authorList>
    </citation>
    <scope>NUCLEOTIDE SEQUENCE</scope>
    <source>
        <tissue evidence="1">Shoot tissue taken approximately 20 cm above the soil surface</tissue>
    </source>
</reference>
<protein>
    <submittedName>
        <fullName evidence="1">Uncharacterized protein</fullName>
    </submittedName>
</protein>
<organism evidence="1">
    <name type="scientific">Arundo donax</name>
    <name type="common">Giant reed</name>
    <name type="synonym">Donax arundinaceus</name>
    <dbReference type="NCBI Taxonomy" id="35708"/>
    <lineage>
        <taxon>Eukaryota</taxon>
        <taxon>Viridiplantae</taxon>
        <taxon>Streptophyta</taxon>
        <taxon>Embryophyta</taxon>
        <taxon>Tracheophyta</taxon>
        <taxon>Spermatophyta</taxon>
        <taxon>Magnoliopsida</taxon>
        <taxon>Liliopsida</taxon>
        <taxon>Poales</taxon>
        <taxon>Poaceae</taxon>
        <taxon>PACMAD clade</taxon>
        <taxon>Arundinoideae</taxon>
        <taxon>Arundineae</taxon>
        <taxon>Arundo</taxon>
    </lineage>
</organism>
<name>A0A0A8ZLA9_ARUDO</name>